<gene>
    <name evidence="2" type="ORF">ACFOUP_13805</name>
</gene>
<feature type="chain" id="PRO_5045180443" evidence="1">
    <location>
        <begin position="23"/>
        <end position="130"/>
    </location>
</feature>
<protein>
    <submittedName>
        <fullName evidence="2">Uncharacterized protein</fullName>
    </submittedName>
</protein>
<sequence length="130" mass="15368">MKKLKYLCVLMIAFFIMSKSYCQIEKDKSEKNLVDVPDWFSERGKEKIRKIEAMDTLGYHEFIQLSVSYAEIGANSAKVGAMIDSALRLNKVESSKTFNFIIEKQKNWRLSQKYSEIVKEKLRRYDFENF</sequence>
<keyword evidence="3" id="KW-1185">Reference proteome</keyword>
<reference evidence="3" key="1">
    <citation type="journal article" date="2019" name="Int. J. Syst. Evol. Microbiol.">
        <title>The Global Catalogue of Microorganisms (GCM) 10K type strain sequencing project: providing services to taxonomists for standard genome sequencing and annotation.</title>
        <authorList>
            <consortium name="The Broad Institute Genomics Platform"/>
            <consortium name="The Broad Institute Genome Sequencing Center for Infectious Disease"/>
            <person name="Wu L."/>
            <person name="Ma J."/>
        </authorList>
    </citation>
    <scope>NUCLEOTIDE SEQUENCE [LARGE SCALE GENOMIC DNA]</scope>
    <source>
        <strain evidence="3">CECT 8551</strain>
    </source>
</reference>
<evidence type="ECO:0000313" key="2">
    <source>
        <dbReference type="EMBL" id="MFC3977455.1"/>
    </source>
</evidence>
<evidence type="ECO:0000256" key="1">
    <source>
        <dbReference type="SAM" id="SignalP"/>
    </source>
</evidence>
<comment type="caution">
    <text evidence="2">The sequence shown here is derived from an EMBL/GenBank/DDBJ whole genome shotgun (WGS) entry which is preliminary data.</text>
</comment>
<evidence type="ECO:0000313" key="3">
    <source>
        <dbReference type="Proteomes" id="UP001595766"/>
    </source>
</evidence>
<accession>A0ABV8EQC8</accession>
<proteinExistence type="predicted"/>
<dbReference type="RefSeq" id="WP_241293494.1">
    <property type="nucleotide sequence ID" value="NZ_JAKZGR010000005.1"/>
</dbReference>
<keyword evidence="1" id="KW-0732">Signal</keyword>
<dbReference type="Proteomes" id="UP001595766">
    <property type="component" value="Unassembled WGS sequence"/>
</dbReference>
<feature type="signal peptide" evidence="1">
    <location>
        <begin position="1"/>
        <end position="22"/>
    </location>
</feature>
<organism evidence="2 3">
    <name type="scientific">Belliella kenyensis</name>
    <dbReference type="NCBI Taxonomy" id="1472724"/>
    <lineage>
        <taxon>Bacteria</taxon>
        <taxon>Pseudomonadati</taxon>
        <taxon>Bacteroidota</taxon>
        <taxon>Cytophagia</taxon>
        <taxon>Cytophagales</taxon>
        <taxon>Cyclobacteriaceae</taxon>
        <taxon>Belliella</taxon>
    </lineage>
</organism>
<name>A0ABV8EQC8_9BACT</name>
<dbReference type="EMBL" id="JBHSAV010000057">
    <property type="protein sequence ID" value="MFC3977455.1"/>
    <property type="molecule type" value="Genomic_DNA"/>
</dbReference>